<proteinExistence type="predicted"/>
<accession>A0A1F6DA20</accession>
<dbReference type="Proteomes" id="UP000178042">
    <property type="component" value="Unassembled WGS sequence"/>
</dbReference>
<evidence type="ECO:0000313" key="2">
    <source>
        <dbReference type="Proteomes" id="UP000178042"/>
    </source>
</evidence>
<sequence length="87" mass="9275">MTLLAEEKVVYIGVHVSLLTSYEDIVAILYATSAIRCSPSGDVVILATFLVHAGVDGLMTVLQILASTGPDIPLIFRGKSRKDISLS</sequence>
<dbReference type="AlphaFoldDB" id="A0A1F6DA20"/>
<dbReference type="EMBL" id="MFLD01000042">
    <property type="protein sequence ID" value="OGG58288.1"/>
    <property type="molecule type" value="Genomic_DNA"/>
</dbReference>
<gene>
    <name evidence="1" type="ORF">A3C86_03560</name>
</gene>
<reference evidence="1 2" key="1">
    <citation type="journal article" date="2016" name="Nat. Commun.">
        <title>Thousands of microbial genomes shed light on interconnected biogeochemical processes in an aquifer system.</title>
        <authorList>
            <person name="Anantharaman K."/>
            <person name="Brown C.T."/>
            <person name="Hug L.A."/>
            <person name="Sharon I."/>
            <person name="Castelle C.J."/>
            <person name="Probst A.J."/>
            <person name="Thomas B.C."/>
            <person name="Singh A."/>
            <person name="Wilkins M.J."/>
            <person name="Karaoz U."/>
            <person name="Brodie E.L."/>
            <person name="Williams K.H."/>
            <person name="Hubbard S.S."/>
            <person name="Banfield J.F."/>
        </authorList>
    </citation>
    <scope>NUCLEOTIDE SEQUENCE [LARGE SCALE GENOMIC DNA]</scope>
</reference>
<protein>
    <submittedName>
        <fullName evidence="1">Uncharacterized protein</fullName>
    </submittedName>
</protein>
<evidence type="ECO:0000313" key="1">
    <source>
        <dbReference type="EMBL" id="OGG58288.1"/>
    </source>
</evidence>
<comment type="caution">
    <text evidence="1">The sequence shown here is derived from an EMBL/GenBank/DDBJ whole genome shotgun (WGS) entry which is preliminary data.</text>
</comment>
<organism evidence="1 2">
    <name type="scientific">Candidatus Kaiserbacteria bacterium RIFCSPHIGHO2_02_FULL_49_16</name>
    <dbReference type="NCBI Taxonomy" id="1798490"/>
    <lineage>
        <taxon>Bacteria</taxon>
        <taxon>Candidatus Kaiseribacteriota</taxon>
    </lineage>
</organism>
<name>A0A1F6DA20_9BACT</name>